<accession>A0A1I6ISJ1</accession>
<evidence type="ECO:0000256" key="2">
    <source>
        <dbReference type="ARBA" id="ARBA00010876"/>
    </source>
</evidence>
<dbReference type="AlphaFoldDB" id="A0A1I6ISJ1"/>
<dbReference type="GO" id="GO:0003723">
    <property type="term" value="F:RNA binding"/>
    <property type="evidence" value="ECO:0007669"/>
    <property type="project" value="InterPro"/>
</dbReference>
<proteinExistence type="inferred from homology"/>
<dbReference type="InterPro" id="IPR020103">
    <property type="entry name" value="PsdUridine_synth_cat_dom_sf"/>
</dbReference>
<gene>
    <name evidence="6" type="ORF">SAMN02910262_00738</name>
</gene>
<dbReference type="EMBL" id="FOZC01000003">
    <property type="protein sequence ID" value="SFR69611.1"/>
    <property type="molecule type" value="Genomic_DNA"/>
</dbReference>
<feature type="domain" description="Pseudouridine synthase RsuA/RluA-like" evidence="5">
    <location>
        <begin position="97"/>
        <end position="306"/>
    </location>
</feature>
<dbReference type="CDD" id="cd02869">
    <property type="entry name" value="PseudoU_synth_RluA_like"/>
    <property type="match status" value="1"/>
</dbReference>
<name>A0A1I6ISJ1_9FIRM</name>
<dbReference type="GO" id="GO:0000455">
    <property type="term" value="P:enzyme-directed rRNA pseudouridine synthesis"/>
    <property type="evidence" value="ECO:0007669"/>
    <property type="project" value="TreeGrafter"/>
</dbReference>
<dbReference type="SUPFAM" id="SSF55120">
    <property type="entry name" value="Pseudouridine synthase"/>
    <property type="match status" value="1"/>
</dbReference>
<dbReference type="Proteomes" id="UP000214760">
    <property type="component" value="Unassembled WGS sequence"/>
</dbReference>
<dbReference type="PANTHER" id="PTHR21600:SF87">
    <property type="entry name" value="RNA PSEUDOURIDYLATE SYNTHASE DOMAIN-CONTAINING PROTEIN 1"/>
    <property type="match status" value="1"/>
</dbReference>
<organism evidence="6 7">
    <name type="scientific">[Clostridium] aminophilum</name>
    <dbReference type="NCBI Taxonomy" id="1526"/>
    <lineage>
        <taxon>Bacteria</taxon>
        <taxon>Bacillati</taxon>
        <taxon>Bacillota</taxon>
        <taxon>Clostridia</taxon>
        <taxon>Lachnospirales</taxon>
        <taxon>Lachnospiraceae</taxon>
    </lineage>
</organism>
<dbReference type="Pfam" id="PF00849">
    <property type="entry name" value="PseudoU_synth_2"/>
    <property type="match status" value="1"/>
</dbReference>
<dbReference type="InterPro" id="IPR050188">
    <property type="entry name" value="RluA_PseudoU_synthase"/>
</dbReference>
<sequence length="387" mass="43016">MSEEKRRILTIGIGREREGKTVRDVMRGELLFSEKLMSRIKYRADGIMLNGARVRTTAVLHEGDCLCLDITDPEESGSVWAEPPEKTELRVCYEDEDLLIVDKPAGMVCHPSFGHYADSLANHIAFRMGWTGTSREIHMIGRLDRDTCGLVVVAKNAGAAGLLARQREEGIMKKTYLALAEGLIRADAESPKNRTDMPDEAALAAPEGVAAGKCFRADGCIEGPIGNVPGVLMLRQVDPEGKPARTWYRILGHRKEHRGESGTDHLEGLRTEYREEHPDERRGECTLLACRIDHGRTHQIRVHMASIGHPLVGDLLYGPGGAAGEFRRTGDPEKVREINASGDTAESPLGLCAWNMELLQPFTKEKITVWAKQPEWSRDFDIGDIFR</sequence>
<dbReference type="GO" id="GO:0140098">
    <property type="term" value="F:catalytic activity, acting on RNA"/>
    <property type="evidence" value="ECO:0007669"/>
    <property type="project" value="UniProtKB-ARBA"/>
</dbReference>
<dbReference type="PANTHER" id="PTHR21600">
    <property type="entry name" value="MITOCHONDRIAL RNA PSEUDOURIDINE SYNTHASE"/>
    <property type="match status" value="1"/>
</dbReference>
<protein>
    <recommendedName>
        <fullName evidence="3">RNA pseudouridylate synthase</fullName>
    </recommendedName>
    <alternativeName>
        <fullName evidence="4">RNA-uridine isomerase</fullName>
    </alternativeName>
</protein>
<evidence type="ECO:0000313" key="7">
    <source>
        <dbReference type="Proteomes" id="UP000214760"/>
    </source>
</evidence>
<evidence type="ECO:0000256" key="1">
    <source>
        <dbReference type="ARBA" id="ARBA00000073"/>
    </source>
</evidence>
<evidence type="ECO:0000259" key="5">
    <source>
        <dbReference type="Pfam" id="PF00849"/>
    </source>
</evidence>
<comment type="catalytic activity">
    <reaction evidence="1">
        <text>a uridine in RNA = a pseudouridine in RNA</text>
        <dbReference type="Rhea" id="RHEA:48348"/>
        <dbReference type="Rhea" id="RHEA-COMP:12068"/>
        <dbReference type="Rhea" id="RHEA-COMP:12069"/>
        <dbReference type="ChEBI" id="CHEBI:65314"/>
        <dbReference type="ChEBI" id="CHEBI:65315"/>
    </reaction>
</comment>
<dbReference type="GO" id="GO:0009982">
    <property type="term" value="F:pseudouridine synthase activity"/>
    <property type="evidence" value="ECO:0007669"/>
    <property type="project" value="InterPro"/>
</dbReference>
<comment type="similarity">
    <text evidence="2">Belongs to the pseudouridine synthase RluA family.</text>
</comment>
<evidence type="ECO:0000256" key="4">
    <source>
        <dbReference type="ARBA" id="ARBA00033164"/>
    </source>
</evidence>
<evidence type="ECO:0000313" key="6">
    <source>
        <dbReference type="EMBL" id="SFR69611.1"/>
    </source>
</evidence>
<dbReference type="Gene3D" id="3.30.2350.10">
    <property type="entry name" value="Pseudouridine synthase"/>
    <property type="match status" value="1"/>
</dbReference>
<evidence type="ECO:0000256" key="3">
    <source>
        <dbReference type="ARBA" id="ARBA00031870"/>
    </source>
</evidence>
<reference evidence="6 7" key="1">
    <citation type="submission" date="2016-10" db="EMBL/GenBank/DDBJ databases">
        <authorList>
            <person name="de Groot N.N."/>
        </authorList>
    </citation>
    <scope>NUCLEOTIDE SEQUENCE [LARGE SCALE GENOMIC DNA]</scope>
    <source>
        <strain evidence="6 7">F</strain>
    </source>
</reference>
<dbReference type="RefSeq" id="WP_161767276.1">
    <property type="nucleotide sequence ID" value="NZ_FOZC01000003.1"/>
</dbReference>
<dbReference type="InterPro" id="IPR006145">
    <property type="entry name" value="PsdUridine_synth_RsuA/RluA"/>
</dbReference>